<dbReference type="Proteomes" id="UP001177021">
    <property type="component" value="Unassembled WGS sequence"/>
</dbReference>
<keyword evidence="2" id="KW-1185">Reference proteome</keyword>
<protein>
    <submittedName>
        <fullName evidence="1">Uncharacterized protein</fullName>
    </submittedName>
</protein>
<organism evidence="1 2">
    <name type="scientific">Trifolium pratense</name>
    <name type="common">Red clover</name>
    <dbReference type="NCBI Taxonomy" id="57577"/>
    <lineage>
        <taxon>Eukaryota</taxon>
        <taxon>Viridiplantae</taxon>
        <taxon>Streptophyta</taxon>
        <taxon>Embryophyta</taxon>
        <taxon>Tracheophyta</taxon>
        <taxon>Spermatophyta</taxon>
        <taxon>Magnoliopsida</taxon>
        <taxon>eudicotyledons</taxon>
        <taxon>Gunneridae</taxon>
        <taxon>Pentapetalae</taxon>
        <taxon>rosids</taxon>
        <taxon>fabids</taxon>
        <taxon>Fabales</taxon>
        <taxon>Fabaceae</taxon>
        <taxon>Papilionoideae</taxon>
        <taxon>50 kb inversion clade</taxon>
        <taxon>NPAAA clade</taxon>
        <taxon>Hologalegina</taxon>
        <taxon>IRL clade</taxon>
        <taxon>Trifolieae</taxon>
        <taxon>Trifolium</taxon>
    </lineage>
</organism>
<reference evidence="1" key="1">
    <citation type="submission" date="2023-10" db="EMBL/GenBank/DDBJ databases">
        <authorList>
            <person name="Rodriguez Cubillos JULIANA M."/>
            <person name="De Vega J."/>
        </authorList>
    </citation>
    <scope>NUCLEOTIDE SEQUENCE</scope>
</reference>
<proteinExistence type="predicted"/>
<evidence type="ECO:0000313" key="1">
    <source>
        <dbReference type="EMBL" id="CAJ2661779.1"/>
    </source>
</evidence>
<comment type="caution">
    <text evidence="1">The sequence shown here is derived from an EMBL/GenBank/DDBJ whole genome shotgun (WGS) entry which is preliminary data.</text>
</comment>
<evidence type="ECO:0000313" key="2">
    <source>
        <dbReference type="Proteomes" id="UP001177021"/>
    </source>
</evidence>
<name>A0ACB0KZS4_TRIPR</name>
<sequence>MISWQCFCEHVGVKAPGTAKRTAFLPFVRSETVMVWTSPAGSRYEKVDSGSLSPTEMVAEILDEVENRRGFGLKRLSLRGRVKLEERVLVLGDKSDVVVEEERSLEKERDVSIDENFEITMLNSDNTVDATVQPFVVVNDHVAPSDKSISDSVVELVTFSIKENITTLDVAQDVGTSSVQPNPNAATITESFGDSCDFEAATEDELQDKEKNDIPADAIEDSKTEESIEKVVSLGDKDTESEKIVDEEQEMIDLDELEEAALEATDAGVDENLSVDAGGDNEEEDSEVEDEGNDSPRQCLCMTINPAKFEVARFDGTGNFRLWQRRVKDLLAQRSLQKALRETKPADMDYTDWTEMKEKVVGLVRLCVSDEEGSDLQQHINVFQNILTDLTRLRVQMDDEDKEIILLCSLPGDRTQRKEVRGKVCMYRDVQIVDGTRVKQVLERRGLNLRTGKHYSCKQIGHWKRDCPNIKQGSSTSANLVHTDDSCSEGDILCVSSSKCTDAWILDSGCSYHMTPNREWFTTFRSGSFGFVYLGDDKACAITGIGQIKIAMDDGGVRTLTNVRYIPELRKNLISLGTLQENGYSYRSDRDRDILKVSKGALTVMRVKRTAGNIYKLLRNIVVGDVASVESDNDATKLWHLRLGHLSERGMMELHKRSLLKGVCSCKMDLCKYCVLGKQCRVRFKPMKHKTEGILDYVHSDVWGPTREACMGGSRYFVTFTDDFSRKLWVYFMKQKSEVFSKLKLWKAEVENQTGRKIKYLRSDNGTEYTNSQFEKFCEQHGIQRHFSVRKTPQQNGVAERMNMSLTERARCLQLKAGLSKGFWAETINMACYLINRSPRTSLEGKVAEEVWTGKPIDLDNLRIFGCPTFVHISSEDRSKLDPKSKKCIFVGYSKGVKGFMLWDPVSKKMVLSRDVVFDEQFMLKQSRETEVTESAGGSSGKEVIQIELEPTPNKNTSAVHQQPPEPTPINHDTADSGGASEDSVGVDDYQLARDRERRSINPPQRYGFEDLAAYALLTSSGDPSTFREAIVSQEKDKWMGAMMEEMESLQKNQTWELVQLPMGKRTIGCKWVYKRKSAVIEKEGEKFKARLVAKGYSQQKGIDYDEIFSPVVRHTSIRAVLALVASRDMHLEQMDVKTTFLHGNLDEQIYMEQLEGFSDTGKGRLDCKLKRSLYGLKQSPRQWYKRFDSYMLQIGYKRCEYDCCVYVRSLDDGSFIFLLLYVDDVLIAANHLHDVNELKILLGKEFDMKDLAVKRVILQYVDSDYAGDMDDRRSTTGYVFTLAAGSICWKSSVQSIVAMSTTEAEYMAVAEAAKEAVWLTGLVKELGVEQGGVQLHCDSQSAIYLAKNQVYHARTKHIDVRFHKIRELLTTRHILLEKVHTSENAADMLTKPVTSDKFKHCLDLLNVSQC</sequence>
<accession>A0ACB0KZS4</accession>
<gene>
    <name evidence="1" type="ORF">MILVUS5_LOCUS27441</name>
</gene>
<dbReference type="EMBL" id="CASHSV030000409">
    <property type="protein sequence ID" value="CAJ2661779.1"/>
    <property type="molecule type" value="Genomic_DNA"/>
</dbReference>